<evidence type="ECO:0000313" key="4">
    <source>
        <dbReference type="Proteomes" id="UP001589887"/>
    </source>
</evidence>
<dbReference type="RefSeq" id="WP_394317535.1">
    <property type="nucleotide sequence ID" value="NZ_JBHMQV010000009.1"/>
</dbReference>
<dbReference type="InterPro" id="IPR017972">
    <property type="entry name" value="Cyt_P450_CS"/>
</dbReference>
<keyword evidence="2" id="KW-0349">Heme</keyword>
<dbReference type="SUPFAM" id="SSF48264">
    <property type="entry name" value="Cytochrome P450"/>
    <property type="match status" value="1"/>
</dbReference>
<sequence length="430" mass="47437">MTTDTTAGAPTAAHTAPDIDLFAQEFAADPFPLYDQLRRSAPVHYDPATRLWLVSRDKDIRQVLLDPVTYRSDNALAPVAPLRLPALRILDRAGARTLPPALLNNSEDTHPALRGVALRLFSAQRVRAALPMIERVTHEELDLMATELEETGRHDLARGLARNVPVRVVLGLLGIPELTRADVMKVADWTDAFITLFWGRTDKERQRELAQRAADFYTWLCDLAALRDVPESSIFGALARVRMPDGSPVNQDVAVAVCSNLMVAGHVTTSQMISTAAYRALESDGQWRALGQDTGLAEGWIEEILRREPSVTAWRRVTSRATTLGGVELPEGAELLFMLTSAGSDPEVYEDPERMCPMRGAPRRHLGFGLGRHRCPGAELARAEGRVVLTAAAARFPDLRLTTPDRPPFLELVSFRAPTRVEVTRGPRTP</sequence>
<dbReference type="InterPro" id="IPR036396">
    <property type="entry name" value="Cyt_P450_sf"/>
</dbReference>
<gene>
    <name evidence="3" type="ORF">ACFH04_08710</name>
</gene>
<dbReference type="Proteomes" id="UP001589887">
    <property type="component" value="Unassembled WGS sequence"/>
</dbReference>
<accession>A0ABV6TDB2</accession>
<keyword evidence="2" id="KW-0503">Monooxygenase</keyword>
<evidence type="ECO:0000313" key="3">
    <source>
        <dbReference type="EMBL" id="MFC0843794.1"/>
    </source>
</evidence>
<comment type="caution">
    <text evidence="3">The sequence shown here is derived from an EMBL/GenBank/DDBJ whole genome shotgun (WGS) entry which is preliminary data.</text>
</comment>
<proteinExistence type="inferred from homology"/>
<keyword evidence="2" id="KW-0479">Metal-binding</keyword>
<dbReference type="PROSITE" id="PS00086">
    <property type="entry name" value="CYTOCHROME_P450"/>
    <property type="match status" value="1"/>
</dbReference>
<name>A0ABV6TDB2_9ACTN</name>
<organism evidence="3 4">
    <name type="scientific">Streptomyces noboritoensis</name>
    <dbReference type="NCBI Taxonomy" id="67337"/>
    <lineage>
        <taxon>Bacteria</taxon>
        <taxon>Bacillati</taxon>
        <taxon>Actinomycetota</taxon>
        <taxon>Actinomycetes</taxon>
        <taxon>Kitasatosporales</taxon>
        <taxon>Streptomycetaceae</taxon>
        <taxon>Streptomyces</taxon>
    </lineage>
</organism>
<keyword evidence="2" id="KW-0408">Iron</keyword>
<dbReference type="InterPro" id="IPR001128">
    <property type="entry name" value="Cyt_P450"/>
</dbReference>
<reference evidence="3 4" key="1">
    <citation type="submission" date="2024-09" db="EMBL/GenBank/DDBJ databases">
        <authorList>
            <person name="Sun Q."/>
            <person name="Mori K."/>
        </authorList>
    </citation>
    <scope>NUCLEOTIDE SEQUENCE [LARGE SCALE GENOMIC DNA]</scope>
    <source>
        <strain evidence="3 4">JCM 4557</strain>
    </source>
</reference>
<dbReference type="PRINTS" id="PR00359">
    <property type="entry name" value="BP450"/>
</dbReference>
<dbReference type="InterPro" id="IPR002397">
    <property type="entry name" value="Cyt_P450_B"/>
</dbReference>
<dbReference type="Pfam" id="PF00067">
    <property type="entry name" value="p450"/>
    <property type="match status" value="1"/>
</dbReference>
<keyword evidence="4" id="KW-1185">Reference proteome</keyword>
<dbReference type="PANTHER" id="PTHR46696:SF6">
    <property type="entry name" value="P450, PUTATIVE (EUROFUNG)-RELATED"/>
    <property type="match status" value="1"/>
</dbReference>
<protein>
    <submittedName>
        <fullName evidence="3">Cytochrome P450</fullName>
    </submittedName>
</protein>
<evidence type="ECO:0000256" key="2">
    <source>
        <dbReference type="RuleBase" id="RU000461"/>
    </source>
</evidence>
<evidence type="ECO:0000256" key="1">
    <source>
        <dbReference type="ARBA" id="ARBA00010617"/>
    </source>
</evidence>
<comment type="similarity">
    <text evidence="1 2">Belongs to the cytochrome P450 family.</text>
</comment>
<keyword evidence="2" id="KW-0560">Oxidoreductase</keyword>
<dbReference type="EMBL" id="JBHMQV010000009">
    <property type="protein sequence ID" value="MFC0843794.1"/>
    <property type="molecule type" value="Genomic_DNA"/>
</dbReference>
<dbReference type="PANTHER" id="PTHR46696">
    <property type="entry name" value="P450, PUTATIVE (EUROFUNG)-RELATED"/>
    <property type="match status" value="1"/>
</dbReference>
<dbReference type="Gene3D" id="1.10.630.10">
    <property type="entry name" value="Cytochrome P450"/>
    <property type="match status" value="1"/>
</dbReference>